<dbReference type="VEuPathDB" id="FungiDB:Z520_06734"/>
<dbReference type="GeneID" id="27712480"/>
<dbReference type="STRING" id="1442371.A0A0D2JUX9"/>
<dbReference type="OrthoDB" id="10029320at2759"/>
<evidence type="ECO:0000256" key="6">
    <source>
        <dbReference type="ARBA" id="ARBA00023004"/>
    </source>
</evidence>
<dbReference type="RefSeq" id="XP_016631405.1">
    <property type="nucleotide sequence ID" value="XM_016777234.1"/>
</dbReference>
<accession>A0A0D2JUX9</accession>
<sequence length="543" mass="61066">MLSSQYTAPVAAALLLSFVAWLVSFCLKWRRHRAKYRHLPCPPHDFWWGHLKTVGTAQREMPPGFHYHALMSYIGEKYNMPPVFYLDLWPISNSFMLVHDPDVASQITQAKSLPKHPVNSKVLGPLTGSHSVVTAEGQEWKMLRSILNPGFSTQYLSTLVPLLVRHGLVFKDRIYNYASTGEVFPIQETATALTIDVIGEVVLGKNFDSQRQPNELAMHFQKAVSWAGPSLDIISWNLSKPFKWWHCLQQDRIIESMIRERHAETRSTNSAGTKAAVDLFLQAYREEKMGTSGKIGSRADELDPEFMLLARNNVKTLLLGGHDTTSSTIAYTVALLSEPQNAHELARIRAEHDAVFGPDPSRAATMLLSDPRLLNNLPLTTAAVKESMRLFPAASTTRMTLPNHPVQTVTFRGDQQLPLAGEQIWVAHYGFGQRADLWLEPRKFVLDRFVPGSGHPQPKDAWRPFEKGPRGCLGLELAMMELRLVLVLLCREFDFEIAYAEDAPRAPPEHGVAGGRGYQIIEFAAKPVGHMPVRVRRRTSKVQ</sequence>
<keyword evidence="11" id="KW-1185">Reference proteome</keyword>
<dbReference type="Pfam" id="PF00067">
    <property type="entry name" value="p450"/>
    <property type="match status" value="1"/>
</dbReference>
<dbReference type="GO" id="GO:0020037">
    <property type="term" value="F:heme binding"/>
    <property type="evidence" value="ECO:0007669"/>
    <property type="project" value="InterPro"/>
</dbReference>
<comment type="cofactor">
    <cofactor evidence="1 8">
        <name>heme</name>
        <dbReference type="ChEBI" id="CHEBI:30413"/>
    </cofactor>
</comment>
<dbReference type="InterPro" id="IPR036396">
    <property type="entry name" value="Cyt_P450_sf"/>
</dbReference>
<dbReference type="PRINTS" id="PR00463">
    <property type="entry name" value="EP450I"/>
</dbReference>
<evidence type="ECO:0000256" key="8">
    <source>
        <dbReference type="PIRSR" id="PIRSR602401-1"/>
    </source>
</evidence>
<name>A0A0D2JUX9_9EURO</name>
<keyword evidence="9" id="KW-0472">Membrane</keyword>
<dbReference type="GO" id="GO:0004497">
    <property type="term" value="F:monooxygenase activity"/>
    <property type="evidence" value="ECO:0007669"/>
    <property type="project" value="UniProtKB-KW"/>
</dbReference>
<dbReference type="Gene3D" id="1.10.630.10">
    <property type="entry name" value="Cytochrome P450"/>
    <property type="match status" value="1"/>
</dbReference>
<protein>
    <recommendedName>
        <fullName evidence="12">Cytochrome P450</fullName>
    </recommendedName>
</protein>
<evidence type="ECO:0000256" key="5">
    <source>
        <dbReference type="ARBA" id="ARBA00023002"/>
    </source>
</evidence>
<dbReference type="GO" id="GO:0016705">
    <property type="term" value="F:oxidoreductase activity, acting on paired donors, with incorporation or reduction of molecular oxygen"/>
    <property type="evidence" value="ECO:0007669"/>
    <property type="project" value="InterPro"/>
</dbReference>
<evidence type="ECO:0000256" key="4">
    <source>
        <dbReference type="ARBA" id="ARBA00022723"/>
    </source>
</evidence>
<dbReference type="AlphaFoldDB" id="A0A0D2JUX9"/>
<evidence type="ECO:0000256" key="3">
    <source>
        <dbReference type="ARBA" id="ARBA00022617"/>
    </source>
</evidence>
<dbReference type="SUPFAM" id="SSF48264">
    <property type="entry name" value="Cytochrome P450"/>
    <property type="match status" value="1"/>
</dbReference>
<evidence type="ECO:0000256" key="1">
    <source>
        <dbReference type="ARBA" id="ARBA00001971"/>
    </source>
</evidence>
<dbReference type="PANTHER" id="PTHR24305">
    <property type="entry name" value="CYTOCHROME P450"/>
    <property type="match status" value="1"/>
</dbReference>
<proteinExistence type="predicted"/>
<dbReference type="Proteomes" id="UP000053411">
    <property type="component" value="Unassembled WGS sequence"/>
</dbReference>
<gene>
    <name evidence="10" type="ORF">Z520_06734</name>
</gene>
<keyword evidence="5" id="KW-0560">Oxidoreductase</keyword>
<dbReference type="InterPro" id="IPR050121">
    <property type="entry name" value="Cytochrome_P450_monoxygenase"/>
</dbReference>
<keyword evidence="4 8" id="KW-0479">Metal-binding</keyword>
<feature type="transmembrane region" description="Helical" evidence="9">
    <location>
        <begin position="6"/>
        <end position="27"/>
    </location>
</feature>
<dbReference type="InterPro" id="IPR001128">
    <property type="entry name" value="Cyt_P450"/>
</dbReference>
<evidence type="ECO:0000256" key="7">
    <source>
        <dbReference type="ARBA" id="ARBA00023033"/>
    </source>
</evidence>
<feature type="binding site" description="axial binding residue" evidence="8">
    <location>
        <position position="472"/>
    </location>
    <ligand>
        <name>heme</name>
        <dbReference type="ChEBI" id="CHEBI:30413"/>
    </ligand>
    <ligandPart>
        <name>Fe</name>
        <dbReference type="ChEBI" id="CHEBI:18248"/>
    </ligandPart>
</feature>
<dbReference type="InterPro" id="IPR002401">
    <property type="entry name" value="Cyt_P450_E_grp-I"/>
</dbReference>
<dbReference type="PANTHER" id="PTHR24305:SF107">
    <property type="entry name" value="P450, PUTATIVE (EUROFUNG)-RELATED"/>
    <property type="match status" value="1"/>
</dbReference>
<dbReference type="GO" id="GO:0005506">
    <property type="term" value="F:iron ion binding"/>
    <property type="evidence" value="ECO:0007669"/>
    <property type="project" value="InterPro"/>
</dbReference>
<evidence type="ECO:0000313" key="11">
    <source>
        <dbReference type="Proteomes" id="UP000053411"/>
    </source>
</evidence>
<dbReference type="PRINTS" id="PR00385">
    <property type="entry name" value="P450"/>
</dbReference>
<evidence type="ECO:0000256" key="2">
    <source>
        <dbReference type="ARBA" id="ARBA00005179"/>
    </source>
</evidence>
<keyword evidence="9" id="KW-0812">Transmembrane</keyword>
<keyword evidence="3 8" id="KW-0349">Heme</keyword>
<keyword evidence="6 8" id="KW-0408">Iron</keyword>
<keyword evidence="7" id="KW-0503">Monooxygenase</keyword>
<keyword evidence="9" id="KW-1133">Transmembrane helix</keyword>
<reference evidence="10 11" key="1">
    <citation type="submission" date="2015-01" db="EMBL/GenBank/DDBJ databases">
        <title>The Genome Sequence of Fonsecaea multimorphosa CBS 102226.</title>
        <authorList>
            <consortium name="The Broad Institute Genomics Platform"/>
            <person name="Cuomo C."/>
            <person name="de Hoog S."/>
            <person name="Gorbushina A."/>
            <person name="Stielow B."/>
            <person name="Teixiera M."/>
            <person name="Abouelleil A."/>
            <person name="Chapman S.B."/>
            <person name="Priest M."/>
            <person name="Young S.K."/>
            <person name="Wortman J."/>
            <person name="Nusbaum C."/>
            <person name="Birren B."/>
        </authorList>
    </citation>
    <scope>NUCLEOTIDE SEQUENCE [LARGE SCALE GENOMIC DNA]</scope>
    <source>
        <strain evidence="10 11">CBS 102226</strain>
    </source>
</reference>
<evidence type="ECO:0008006" key="12">
    <source>
        <dbReference type="Google" id="ProtNLM"/>
    </source>
</evidence>
<evidence type="ECO:0000313" key="10">
    <source>
        <dbReference type="EMBL" id="KIX97282.1"/>
    </source>
</evidence>
<comment type="pathway">
    <text evidence="2">Secondary metabolite biosynthesis.</text>
</comment>
<dbReference type="EMBL" id="KN848074">
    <property type="protein sequence ID" value="KIX97282.1"/>
    <property type="molecule type" value="Genomic_DNA"/>
</dbReference>
<evidence type="ECO:0000256" key="9">
    <source>
        <dbReference type="SAM" id="Phobius"/>
    </source>
</evidence>
<organism evidence="10 11">
    <name type="scientific">Fonsecaea multimorphosa CBS 102226</name>
    <dbReference type="NCBI Taxonomy" id="1442371"/>
    <lineage>
        <taxon>Eukaryota</taxon>
        <taxon>Fungi</taxon>
        <taxon>Dikarya</taxon>
        <taxon>Ascomycota</taxon>
        <taxon>Pezizomycotina</taxon>
        <taxon>Eurotiomycetes</taxon>
        <taxon>Chaetothyriomycetidae</taxon>
        <taxon>Chaetothyriales</taxon>
        <taxon>Herpotrichiellaceae</taxon>
        <taxon>Fonsecaea</taxon>
    </lineage>
</organism>